<comment type="caution">
    <text evidence="1">The sequence shown here is derived from an EMBL/GenBank/DDBJ whole genome shotgun (WGS) entry which is preliminary data.</text>
</comment>
<name>A0ABU2XBR4_9ACTN</name>
<protein>
    <submittedName>
        <fullName evidence="1">Uncharacterized protein</fullName>
    </submittedName>
</protein>
<dbReference type="EMBL" id="JAVRFD010000004">
    <property type="protein sequence ID" value="MDT0543297.1"/>
    <property type="molecule type" value="Genomic_DNA"/>
</dbReference>
<accession>A0ABU2XBR4</accession>
<dbReference type="Proteomes" id="UP001180754">
    <property type="component" value="Unassembled WGS sequence"/>
</dbReference>
<reference evidence="1" key="1">
    <citation type="submission" date="2024-05" db="EMBL/GenBank/DDBJ databases">
        <title>30 novel species of actinomycetes from the DSMZ collection.</title>
        <authorList>
            <person name="Nouioui I."/>
        </authorList>
    </citation>
    <scope>NUCLEOTIDE SEQUENCE</scope>
    <source>
        <strain evidence="1">DSM 41529</strain>
    </source>
</reference>
<proteinExistence type="predicted"/>
<organism evidence="1 2">
    <name type="scientific">Streptomyces lonegramiae</name>
    <dbReference type="NCBI Taxonomy" id="3075524"/>
    <lineage>
        <taxon>Bacteria</taxon>
        <taxon>Bacillati</taxon>
        <taxon>Actinomycetota</taxon>
        <taxon>Actinomycetes</taxon>
        <taxon>Kitasatosporales</taxon>
        <taxon>Streptomycetaceae</taxon>
        <taxon>Streptomyces</taxon>
    </lineage>
</organism>
<evidence type="ECO:0000313" key="2">
    <source>
        <dbReference type="Proteomes" id="UP001180754"/>
    </source>
</evidence>
<gene>
    <name evidence="1" type="ORF">RND15_11280</name>
</gene>
<sequence length="144" mass="15794">MNEIQNLWADFRLPIRDALYFVNGDSYDVTLASDTPGGWKVLAPFGVSDMLAREPDWTSEIDGLISMELGQGGFLWGGDGSYGSEGFFGRLAPDRSLVWAVFFMESNPFEDIQLFGEIATFTSTNGSEVTVDINDPRNPIPGNG</sequence>
<evidence type="ECO:0000313" key="1">
    <source>
        <dbReference type="EMBL" id="MDT0543297.1"/>
    </source>
</evidence>
<dbReference type="RefSeq" id="WP_311723665.1">
    <property type="nucleotide sequence ID" value="NZ_JAVRFD010000004.1"/>
</dbReference>
<keyword evidence="2" id="KW-1185">Reference proteome</keyword>